<keyword evidence="7" id="KW-1185">Reference proteome</keyword>
<dbReference type="RefSeq" id="WP_217066472.1">
    <property type="nucleotide sequence ID" value="NZ_JAHQCS010000096.1"/>
</dbReference>
<feature type="domain" description="Flavodoxin-like" evidence="5">
    <location>
        <begin position="6"/>
        <end position="143"/>
    </location>
</feature>
<evidence type="ECO:0000256" key="1">
    <source>
        <dbReference type="ARBA" id="ARBA00001917"/>
    </source>
</evidence>
<dbReference type="PROSITE" id="PS50902">
    <property type="entry name" value="FLAVODOXIN_LIKE"/>
    <property type="match status" value="1"/>
</dbReference>
<dbReference type="InterPro" id="IPR008254">
    <property type="entry name" value="Flavodoxin/NO_synth"/>
</dbReference>
<dbReference type="Proteomes" id="UP000784880">
    <property type="component" value="Unassembled WGS sequence"/>
</dbReference>
<dbReference type="EMBL" id="JAHQCS010000096">
    <property type="protein sequence ID" value="MBU9712285.1"/>
    <property type="molecule type" value="Genomic_DNA"/>
</dbReference>
<comment type="caution">
    <text evidence="6">The sequence shown here is derived from an EMBL/GenBank/DDBJ whole genome shotgun (WGS) entry which is preliminary data.</text>
</comment>
<gene>
    <name evidence="6" type="ORF">KS419_11080</name>
</gene>
<evidence type="ECO:0000256" key="2">
    <source>
        <dbReference type="ARBA" id="ARBA00003297"/>
    </source>
</evidence>
<accession>A0ABS6JF24</accession>
<dbReference type="PANTHER" id="PTHR42809">
    <property type="entry name" value="FLAVODOXIN 2"/>
    <property type="match status" value="1"/>
</dbReference>
<protein>
    <submittedName>
        <fullName evidence="6">Flavodoxin domain-containing protein</fullName>
    </submittedName>
</protein>
<dbReference type="Pfam" id="PF00258">
    <property type="entry name" value="Flavodoxin_1"/>
    <property type="match status" value="1"/>
</dbReference>
<dbReference type="PANTHER" id="PTHR42809:SF1">
    <property type="entry name" value="FLAVODOXIN 1"/>
    <property type="match status" value="1"/>
</dbReference>
<reference evidence="6 7" key="1">
    <citation type="submission" date="2021-06" db="EMBL/GenBank/DDBJ databases">
        <title>Bacillus sp. RD4P76, an endophyte from a halophyte.</title>
        <authorList>
            <person name="Sun J.-Q."/>
        </authorList>
    </citation>
    <scope>NUCLEOTIDE SEQUENCE [LARGE SCALE GENOMIC DNA]</scope>
    <source>
        <strain evidence="6 7">CGMCC 1.15917</strain>
    </source>
</reference>
<proteinExistence type="predicted"/>
<comment type="function">
    <text evidence="2">Low-potential electron donor to a number of redox enzymes.</text>
</comment>
<dbReference type="InterPro" id="IPR050619">
    <property type="entry name" value="Flavodoxin"/>
</dbReference>
<evidence type="ECO:0000313" key="7">
    <source>
        <dbReference type="Proteomes" id="UP000784880"/>
    </source>
</evidence>
<sequence>MERYRVAIIYASVTGNTEELAEMVRNCLKNYRIYLEVYTSKSFSVKKINHFDAIVVGTYTWGNGEIPEELNDLFNAIAYEGNKNIVTGVFGTGDSFYPHFCGAVDKFRDMLFQYTDLAVTLKVELRPQIQDKKRCRKFADLLYKRLLS</sequence>
<evidence type="ECO:0000313" key="6">
    <source>
        <dbReference type="EMBL" id="MBU9712285.1"/>
    </source>
</evidence>
<evidence type="ECO:0000259" key="5">
    <source>
        <dbReference type="PROSITE" id="PS50902"/>
    </source>
</evidence>
<evidence type="ECO:0000256" key="4">
    <source>
        <dbReference type="ARBA" id="ARBA00022643"/>
    </source>
</evidence>
<keyword evidence="3" id="KW-0285">Flavoprotein</keyword>
<comment type="cofactor">
    <cofactor evidence="1">
        <name>FMN</name>
        <dbReference type="ChEBI" id="CHEBI:58210"/>
    </cofactor>
</comment>
<keyword evidence="4" id="KW-0288">FMN</keyword>
<name>A0ABS6JF24_9BACI</name>
<organism evidence="6 7">
    <name type="scientific">Evansella tamaricis</name>
    <dbReference type="NCBI Taxonomy" id="2069301"/>
    <lineage>
        <taxon>Bacteria</taxon>
        <taxon>Bacillati</taxon>
        <taxon>Bacillota</taxon>
        <taxon>Bacilli</taxon>
        <taxon>Bacillales</taxon>
        <taxon>Bacillaceae</taxon>
        <taxon>Evansella</taxon>
    </lineage>
</organism>
<evidence type="ECO:0000256" key="3">
    <source>
        <dbReference type="ARBA" id="ARBA00022630"/>
    </source>
</evidence>